<dbReference type="GO" id="GO:0008650">
    <property type="term" value="F:rRNA (uridine-2'-O-)-methyltransferase activity"/>
    <property type="evidence" value="ECO:0007669"/>
    <property type="project" value="TreeGrafter"/>
</dbReference>
<keyword evidence="2" id="KW-0698">rRNA processing</keyword>
<dbReference type="PIRSF" id="PIRSF005461">
    <property type="entry name" value="23S_rRNA_mtase"/>
    <property type="match status" value="1"/>
</dbReference>
<dbReference type="CTD" id="29960"/>
<dbReference type="Pfam" id="PF01728">
    <property type="entry name" value="FtsJ"/>
    <property type="match status" value="1"/>
</dbReference>
<dbReference type="InterPro" id="IPR029063">
    <property type="entry name" value="SAM-dependent_MTases_sf"/>
</dbReference>
<dbReference type="SUPFAM" id="SSF53335">
    <property type="entry name" value="S-adenosyl-L-methionine-dependent methyltransferases"/>
    <property type="match status" value="1"/>
</dbReference>
<accession>A0A6P6YHX0</accession>
<keyword evidence="4" id="KW-0808">Transferase</keyword>
<keyword evidence="7" id="KW-1185">Reference proteome</keyword>
<gene>
    <name evidence="8" type="primary">LOC113798089</name>
</gene>
<keyword evidence="3" id="KW-0489">Methyltransferase</keyword>
<reference evidence="8" key="1">
    <citation type="submission" date="2025-08" db="UniProtKB">
        <authorList>
            <consortium name="RefSeq"/>
        </authorList>
    </citation>
    <scope>IDENTIFICATION</scope>
    <source>
        <strain evidence="8">Airmid</strain>
    </source>
</reference>
<evidence type="ECO:0000313" key="8">
    <source>
        <dbReference type="RefSeq" id="XP_027204376.1"/>
    </source>
</evidence>
<organism evidence="7 8">
    <name type="scientific">Dermatophagoides pteronyssinus</name>
    <name type="common">European house dust mite</name>
    <dbReference type="NCBI Taxonomy" id="6956"/>
    <lineage>
        <taxon>Eukaryota</taxon>
        <taxon>Metazoa</taxon>
        <taxon>Ecdysozoa</taxon>
        <taxon>Arthropoda</taxon>
        <taxon>Chelicerata</taxon>
        <taxon>Arachnida</taxon>
        <taxon>Acari</taxon>
        <taxon>Acariformes</taxon>
        <taxon>Sarcoptiformes</taxon>
        <taxon>Astigmata</taxon>
        <taxon>Psoroptidia</taxon>
        <taxon>Analgoidea</taxon>
        <taxon>Pyroglyphidae</taxon>
        <taxon>Dermatophagoidinae</taxon>
        <taxon>Dermatophagoides</taxon>
    </lineage>
</organism>
<dbReference type="OrthoDB" id="20105at2759"/>
<proteinExistence type="inferred from homology"/>
<evidence type="ECO:0000313" key="7">
    <source>
        <dbReference type="Proteomes" id="UP000515146"/>
    </source>
</evidence>
<dbReference type="Gene3D" id="3.40.50.150">
    <property type="entry name" value="Vaccinia Virus protein VP39"/>
    <property type="match status" value="1"/>
</dbReference>
<dbReference type="InterPro" id="IPR002877">
    <property type="entry name" value="RNA_MeTrfase_FtsJ_dom"/>
</dbReference>
<dbReference type="InterPro" id="IPR050082">
    <property type="entry name" value="RNA_methyltr_RlmE"/>
</dbReference>
<dbReference type="RefSeq" id="XP_027204376.1">
    <property type="nucleotide sequence ID" value="XM_027348575.1"/>
</dbReference>
<dbReference type="PANTHER" id="PTHR10920">
    <property type="entry name" value="RIBOSOMAL RNA METHYLTRANSFERASE"/>
    <property type="match status" value="1"/>
</dbReference>
<evidence type="ECO:0000256" key="3">
    <source>
        <dbReference type="ARBA" id="ARBA00022603"/>
    </source>
</evidence>
<evidence type="ECO:0000256" key="6">
    <source>
        <dbReference type="ARBA" id="ARBA00041184"/>
    </source>
</evidence>
<protein>
    <recommendedName>
        <fullName evidence="6">rRNA methyltransferase 2, mitochondrial</fullName>
    </recommendedName>
</protein>
<name>A0A6P6YHX0_DERPT</name>
<dbReference type="OMA" id="HRQTDHL"/>
<dbReference type="InParanoid" id="A0A6P6YHX0"/>
<dbReference type="KEGG" id="dpte:113798089"/>
<dbReference type="InterPro" id="IPR015507">
    <property type="entry name" value="rRNA-MeTfrase_E"/>
</dbReference>
<dbReference type="GO" id="GO:0005739">
    <property type="term" value="C:mitochondrion"/>
    <property type="evidence" value="ECO:0007669"/>
    <property type="project" value="TreeGrafter"/>
</dbReference>
<comment type="similarity">
    <text evidence="1">Belongs to the class I-like SAM-binding methyltransferase superfamily. RNA methyltransferase RlmE family.</text>
</comment>
<evidence type="ECO:0000256" key="5">
    <source>
        <dbReference type="ARBA" id="ARBA00022691"/>
    </source>
</evidence>
<evidence type="ECO:0000256" key="2">
    <source>
        <dbReference type="ARBA" id="ARBA00022552"/>
    </source>
</evidence>
<evidence type="ECO:0000256" key="4">
    <source>
        <dbReference type="ARBA" id="ARBA00022679"/>
    </source>
</evidence>
<dbReference type="Proteomes" id="UP000515146">
    <property type="component" value="Unplaced"/>
</dbReference>
<dbReference type="AlphaFoldDB" id="A0A6P6YHX0"/>
<dbReference type="HAMAP" id="MF_01547">
    <property type="entry name" value="RNA_methyltr_E"/>
    <property type="match status" value="1"/>
</dbReference>
<evidence type="ECO:0000256" key="1">
    <source>
        <dbReference type="ARBA" id="ARBA00009258"/>
    </source>
</evidence>
<keyword evidence="5" id="KW-0949">S-adenosyl-L-methionine</keyword>
<dbReference type="PANTHER" id="PTHR10920:SF18">
    <property type="entry name" value="RRNA METHYLTRANSFERASE 2, MITOCHONDRIAL"/>
    <property type="match status" value="1"/>
</dbReference>
<dbReference type="FunCoup" id="A0A6P6YHX0">
    <property type="interactions" value="1426"/>
</dbReference>
<sequence length="227" mass="25892">MKSYHSILIRYMSSKSWMERHVRDTFVKQSRYQNYRSRAAFKLIEMNDRYRLLKPGMIVIECGAAPGSWTQVIVECLRINPPECYKTGAVIALDKADFAPIPGAICLPKTDFTSHISQANILSALSDRKADLILSDMSPNVSGQHDYDHERIMQLVYSTIRFSSICLKDQGNFLAKIFNGNQTEKLIEDLSKMFQKVRQVKPEASRADSTELYVLATGFKGRENQIL</sequence>